<keyword evidence="4" id="KW-1003">Cell membrane</keyword>
<name>A0A918XWM6_9PROT</name>
<keyword evidence="10" id="KW-0997">Cell inner membrane</keyword>
<evidence type="ECO:0000256" key="4">
    <source>
        <dbReference type="ARBA" id="ARBA00022475"/>
    </source>
</evidence>
<evidence type="ECO:0000256" key="3">
    <source>
        <dbReference type="ARBA" id="ARBA00008281"/>
    </source>
</evidence>
<keyword evidence="8 10" id="KW-1133">Transmembrane helix</keyword>
<keyword evidence="5 10" id="KW-0145">Chemotaxis</keyword>
<keyword evidence="6 10" id="KW-0812">Transmembrane</keyword>
<comment type="function">
    <text evidence="1 10">Controls the rotational direction of flagella during chemotaxis.</text>
</comment>
<evidence type="ECO:0000256" key="8">
    <source>
        <dbReference type="ARBA" id="ARBA00022989"/>
    </source>
</evidence>
<evidence type="ECO:0000256" key="2">
    <source>
        <dbReference type="ARBA" id="ARBA00004162"/>
    </source>
</evidence>
<dbReference type="PANTHER" id="PTHR35091">
    <property type="entry name" value="FLAGELLAR PROTEIN FLIL"/>
    <property type="match status" value="1"/>
</dbReference>
<evidence type="ECO:0000256" key="7">
    <source>
        <dbReference type="ARBA" id="ARBA00022779"/>
    </source>
</evidence>
<protein>
    <recommendedName>
        <fullName evidence="10">Flagellar protein FliL</fullName>
    </recommendedName>
</protein>
<dbReference type="InterPro" id="IPR005503">
    <property type="entry name" value="FliL"/>
</dbReference>
<reference evidence="11" key="1">
    <citation type="journal article" date="2014" name="Int. J. Syst. Evol. Microbiol.">
        <title>Complete genome sequence of Corynebacterium casei LMG S-19264T (=DSM 44701T), isolated from a smear-ripened cheese.</title>
        <authorList>
            <consortium name="US DOE Joint Genome Institute (JGI-PGF)"/>
            <person name="Walter F."/>
            <person name="Albersmeier A."/>
            <person name="Kalinowski J."/>
            <person name="Ruckert C."/>
        </authorList>
    </citation>
    <scope>NUCLEOTIDE SEQUENCE</scope>
    <source>
        <strain evidence="11">KCTC 42651</strain>
    </source>
</reference>
<comment type="similarity">
    <text evidence="3 10">Belongs to the FliL family.</text>
</comment>
<keyword evidence="11" id="KW-0969">Cilium</keyword>
<gene>
    <name evidence="11" type="ORF">GCM10017083_47690</name>
</gene>
<comment type="subcellular location">
    <subcellularLocation>
        <location evidence="10">Cell inner membrane</location>
    </subcellularLocation>
    <subcellularLocation>
        <location evidence="2">Cell membrane</location>
        <topology evidence="2">Single-pass membrane protein</topology>
    </subcellularLocation>
</comment>
<sequence>MAEDALDDMEGVGEEPEKKRISGKRLIIFAAILLLVLIGGGVGAAFMLGLFGGGEPPPAEATQDGHAAPAPPQPTQQRAFFFEVPDLIVNLNTSGRKSTFLKIKIALELESPQDVDRINEVLPRIVDNFQVYLRELRVDDLNGSAGMYRLREELLRRVNIAARPVRVRDVLFKEMLVQ</sequence>
<keyword evidence="7 10" id="KW-0283">Flagellar rotation</keyword>
<feature type="transmembrane region" description="Helical" evidence="10">
    <location>
        <begin position="26"/>
        <end position="51"/>
    </location>
</feature>
<evidence type="ECO:0000313" key="11">
    <source>
        <dbReference type="EMBL" id="GHD60960.1"/>
    </source>
</evidence>
<evidence type="ECO:0000256" key="6">
    <source>
        <dbReference type="ARBA" id="ARBA00022692"/>
    </source>
</evidence>
<reference evidence="11" key="2">
    <citation type="submission" date="2020-09" db="EMBL/GenBank/DDBJ databases">
        <authorList>
            <person name="Sun Q."/>
            <person name="Kim S."/>
        </authorList>
    </citation>
    <scope>NUCLEOTIDE SEQUENCE</scope>
    <source>
        <strain evidence="11">KCTC 42651</strain>
    </source>
</reference>
<dbReference type="GO" id="GO:0009425">
    <property type="term" value="C:bacterial-type flagellum basal body"/>
    <property type="evidence" value="ECO:0007669"/>
    <property type="project" value="InterPro"/>
</dbReference>
<keyword evidence="11" id="KW-0282">Flagellum</keyword>
<dbReference type="AlphaFoldDB" id="A0A918XWM6"/>
<dbReference type="GO" id="GO:0006935">
    <property type="term" value="P:chemotaxis"/>
    <property type="evidence" value="ECO:0007669"/>
    <property type="project" value="UniProtKB-KW"/>
</dbReference>
<dbReference type="Proteomes" id="UP000630353">
    <property type="component" value="Unassembled WGS sequence"/>
</dbReference>
<dbReference type="Pfam" id="PF03748">
    <property type="entry name" value="FliL"/>
    <property type="match status" value="1"/>
</dbReference>
<dbReference type="PANTHER" id="PTHR35091:SF2">
    <property type="entry name" value="FLAGELLAR PROTEIN FLIL"/>
    <property type="match status" value="1"/>
</dbReference>
<keyword evidence="11" id="KW-0966">Cell projection</keyword>
<evidence type="ECO:0000256" key="10">
    <source>
        <dbReference type="RuleBase" id="RU364125"/>
    </source>
</evidence>
<proteinExistence type="inferred from homology"/>
<keyword evidence="9 10" id="KW-0472">Membrane</keyword>
<comment type="caution">
    <text evidence="11">The sequence shown here is derived from an EMBL/GenBank/DDBJ whole genome shotgun (WGS) entry which is preliminary data.</text>
</comment>
<dbReference type="EMBL" id="BMZS01000012">
    <property type="protein sequence ID" value="GHD60960.1"/>
    <property type="molecule type" value="Genomic_DNA"/>
</dbReference>
<accession>A0A918XWM6</accession>
<dbReference type="GO" id="GO:0005886">
    <property type="term" value="C:plasma membrane"/>
    <property type="evidence" value="ECO:0007669"/>
    <property type="project" value="UniProtKB-SubCell"/>
</dbReference>
<evidence type="ECO:0000256" key="9">
    <source>
        <dbReference type="ARBA" id="ARBA00023136"/>
    </source>
</evidence>
<organism evidence="11 12">
    <name type="scientific">Thalassobaculum fulvum</name>
    <dbReference type="NCBI Taxonomy" id="1633335"/>
    <lineage>
        <taxon>Bacteria</taxon>
        <taxon>Pseudomonadati</taxon>
        <taxon>Pseudomonadota</taxon>
        <taxon>Alphaproteobacteria</taxon>
        <taxon>Rhodospirillales</taxon>
        <taxon>Thalassobaculaceae</taxon>
        <taxon>Thalassobaculum</taxon>
    </lineage>
</organism>
<evidence type="ECO:0000256" key="5">
    <source>
        <dbReference type="ARBA" id="ARBA00022500"/>
    </source>
</evidence>
<keyword evidence="12" id="KW-1185">Reference proteome</keyword>
<evidence type="ECO:0000256" key="1">
    <source>
        <dbReference type="ARBA" id="ARBA00002254"/>
    </source>
</evidence>
<dbReference type="RefSeq" id="WP_189994404.1">
    <property type="nucleotide sequence ID" value="NZ_BMZS01000012.1"/>
</dbReference>
<dbReference type="GO" id="GO:0071978">
    <property type="term" value="P:bacterial-type flagellum-dependent swarming motility"/>
    <property type="evidence" value="ECO:0007669"/>
    <property type="project" value="TreeGrafter"/>
</dbReference>
<evidence type="ECO:0000313" key="12">
    <source>
        <dbReference type="Proteomes" id="UP000630353"/>
    </source>
</evidence>